<organism evidence="2 3">
    <name type="scientific">Globodera pallida</name>
    <name type="common">Potato cyst nematode worm</name>
    <name type="synonym">Heterodera pallida</name>
    <dbReference type="NCBI Taxonomy" id="36090"/>
    <lineage>
        <taxon>Eukaryota</taxon>
        <taxon>Metazoa</taxon>
        <taxon>Ecdysozoa</taxon>
        <taxon>Nematoda</taxon>
        <taxon>Chromadorea</taxon>
        <taxon>Rhabditida</taxon>
        <taxon>Tylenchina</taxon>
        <taxon>Tylenchomorpha</taxon>
        <taxon>Tylenchoidea</taxon>
        <taxon>Heteroderidae</taxon>
        <taxon>Heteroderinae</taxon>
        <taxon>Globodera</taxon>
    </lineage>
</organism>
<sequence length="194" mass="22359">MKKKHLFSFERQKLLLVCPRNRLNAKDSSSDLCVIRSDCLTVYRHGKVTRSDVCSVRAELVIPRHHRGVFYYEVKIVKLDRWVLVGLAEKSTPLDYEGIVHIYGYTSIGEFWGHSVHGCEYYKNVPLMKRKDEFGVGDIVGCGLNLATHTTDLLVHQSDLYPYITLKDVADKVTANFGPQFEYNIPEEYLRSEE</sequence>
<reference evidence="2" key="1">
    <citation type="submission" date="2013-12" db="EMBL/GenBank/DDBJ databases">
        <authorList>
            <person name="Aslett M."/>
        </authorList>
    </citation>
    <scope>NUCLEOTIDE SEQUENCE [LARGE SCALE GENOMIC DNA]</scope>
    <source>
        <strain evidence="2">Lindley</strain>
    </source>
</reference>
<feature type="domain" description="B30.2/SPRY" evidence="1">
    <location>
        <begin position="2"/>
        <end position="194"/>
    </location>
</feature>
<keyword evidence="2" id="KW-1185">Reference proteome</keyword>
<evidence type="ECO:0000313" key="2">
    <source>
        <dbReference type="Proteomes" id="UP000050741"/>
    </source>
</evidence>
<dbReference type="AlphaFoldDB" id="A0A183BWG9"/>
<dbReference type="InterPro" id="IPR001870">
    <property type="entry name" value="B30.2/SPRY"/>
</dbReference>
<dbReference type="CDD" id="cd12885">
    <property type="entry name" value="SPRY_RanBP_like"/>
    <property type="match status" value="1"/>
</dbReference>
<protein>
    <submittedName>
        <fullName evidence="3">B30.2/SPRY domain-containing protein</fullName>
    </submittedName>
</protein>
<accession>A0A183BWG9</accession>
<dbReference type="Gene3D" id="2.60.120.920">
    <property type="match status" value="1"/>
</dbReference>
<name>A0A183BWG9_GLOPA</name>
<evidence type="ECO:0000259" key="1">
    <source>
        <dbReference type="PROSITE" id="PS50188"/>
    </source>
</evidence>
<dbReference type="InterPro" id="IPR003877">
    <property type="entry name" value="SPRY_dom"/>
</dbReference>
<dbReference type="PROSITE" id="PS50188">
    <property type="entry name" value="B302_SPRY"/>
    <property type="match status" value="1"/>
</dbReference>
<dbReference type="Proteomes" id="UP000050741">
    <property type="component" value="Unassembled WGS sequence"/>
</dbReference>
<evidence type="ECO:0000313" key="3">
    <source>
        <dbReference type="WBParaSite" id="GPLIN_000495800"/>
    </source>
</evidence>
<reference evidence="2" key="2">
    <citation type="submission" date="2014-05" db="EMBL/GenBank/DDBJ databases">
        <title>The genome and life-stage specific transcriptomes of Globodera pallida elucidate key aspects of plant parasitism by a cyst nematode.</title>
        <authorList>
            <person name="Cotton J.A."/>
            <person name="Lilley C.J."/>
            <person name="Jones L.M."/>
            <person name="Kikuchi T."/>
            <person name="Reid A.J."/>
            <person name="Thorpe P."/>
            <person name="Tsai I.J."/>
            <person name="Beasley H."/>
            <person name="Blok V."/>
            <person name="Cock P.J.A."/>
            <person name="Van den Akker S.E."/>
            <person name="Holroyd N."/>
            <person name="Hunt M."/>
            <person name="Mantelin S."/>
            <person name="Naghra H."/>
            <person name="Pain A."/>
            <person name="Palomares-Rius J.E."/>
            <person name="Zarowiecki M."/>
            <person name="Berriman M."/>
            <person name="Jones J.T."/>
            <person name="Urwin P.E."/>
        </authorList>
    </citation>
    <scope>NUCLEOTIDE SEQUENCE [LARGE SCALE GENOMIC DNA]</scope>
    <source>
        <strain evidence="2">Lindley</strain>
    </source>
</reference>
<dbReference type="SUPFAM" id="SSF49899">
    <property type="entry name" value="Concanavalin A-like lectins/glucanases"/>
    <property type="match status" value="1"/>
</dbReference>
<proteinExistence type="predicted"/>
<dbReference type="InterPro" id="IPR013320">
    <property type="entry name" value="ConA-like_dom_sf"/>
</dbReference>
<reference evidence="3" key="3">
    <citation type="submission" date="2016-06" db="UniProtKB">
        <authorList>
            <consortium name="WormBaseParasite"/>
        </authorList>
    </citation>
    <scope>IDENTIFICATION</scope>
</reference>
<dbReference type="Pfam" id="PF00622">
    <property type="entry name" value="SPRY"/>
    <property type="match status" value="1"/>
</dbReference>
<dbReference type="InterPro" id="IPR043136">
    <property type="entry name" value="B30.2/SPRY_sf"/>
</dbReference>
<dbReference type="InterPro" id="IPR044736">
    <property type="entry name" value="Gid1/RanBPM/SPLA_SPRY"/>
</dbReference>
<dbReference type="WBParaSite" id="GPLIN_000495800">
    <property type="protein sequence ID" value="GPLIN_000495800"/>
    <property type="gene ID" value="GPLIN_000495800"/>
</dbReference>